<dbReference type="OrthoDB" id="160645at2759"/>
<accession>S8ACA3</accession>
<reference evidence="4 5" key="1">
    <citation type="journal article" date="2013" name="PLoS Genet.">
        <title>Genomic mechanisms accounting for the adaptation to parasitism in nematode-trapping fungi.</title>
        <authorList>
            <person name="Meerupati T."/>
            <person name="Andersson K.M."/>
            <person name="Friman E."/>
            <person name="Kumar D."/>
            <person name="Tunlid A."/>
            <person name="Ahren D."/>
        </authorList>
    </citation>
    <scope>NUCLEOTIDE SEQUENCE [LARGE SCALE GENOMIC DNA]</scope>
    <source>
        <strain evidence="4 5">CBS 200.50</strain>
    </source>
</reference>
<organism evidence="4 5">
    <name type="scientific">Dactylellina haptotyla (strain CBS 200.50)</name>
    <name type="common">Nematode-trapping fungus</name>
    <name type="synonym">Monacrosporium haptotylum</name>
    <dbReference type="NCBI Taxonomy" id="1284197"/>
    <lineage>
        <taxon>Eukaryota</taxon>
        <taxon>Fungi</taxon>
        <taxon>Dikarya</taxon>
        <taxon>Ascomycota</taxon>
        <taxon>Pezizomycotina</taxon>
        <taxon>Orbiliomycetes</taxon>
        <taxon>Orbiliales</taxon>
        <taxon>Orbiliaceae</taxon>
        <taxon>Dactylellina</taxon>
    </lineage>
</organism>
<evidence type="ECO:0000259" key="3">
    <source>
        <dbReference type="Pfam" id="PF23865"/>
    </source>
</evidence>
<comment type="caution">
    <text evidence="4">The sequence shown here is derived from an EMBL/GenBank/DDBJ whole genome shotgun (WGS) entry which is preliminary data.</text>
</comment>
<feature type="domain" description="DUF7029" evidence="2">
    <location>
        <begin position="125"/>
        <end position="228"/>
    </location>
</feature>
<name>S8ACA3_DACHA</name>
<dbReference type="InterPro" id="IPR055647">
    <property type="entry name" value="DUF7223"/>
</dbReference>
<keyword evidence="1" id="KW-0732">Signal</keyword>
<feature type="domain" description="DUF7223" evidence="3">
    <location>
        <begin position="312"/>
        <end position="506"/>
    </location>
</feature>
<evidence type="ECO:0000313" key="4">
    <source>
        <dbReference type="EMBL" id="EPS40559.1"/>
    </source>
</evidence>
<evidence type="ECO:0000259" key="2">
    <source>
        <dbReference type="Pfam" id="PF22974"/>
    </source>
</evidence>
<dbReference type="Pfam" id="PF22974">
    <property type="entry name" value="DUF7029"/>
    <property type="match status" value="1"/>
</dbReference>
<dbReference type="Proteomes" id="UP000015100">
    <property type="component" value="Unassembled WGS sequence"/>
</dbReference>
<evidence type="ECO:0000313" key="5">
    <source>
        <dbReference type="Proteomes" id="UP000015100"/>
    </source>
</evidence>
<evidence type="ECO:0000256" key="1">
    <source>
        <dbReference type="SAM" id="SignalP"/>
    </source>
</evidence>
<feature type="signal peptide" evidence="1">
    <location>
        <begin position="1"/>
        <end position="22"/>
    </location>
</feature>
<dbReference type="HOGENOM" id="CLU_482330_0_0_1"/>
<dbReference type="EMBL" id="AQGS01000321">
    <property type="protein sequence ID" value="EPS40559.1"/>
    <property type="molecule type" value="Genomic_DNA"/>
</dbReference>
<dbReference type="Pfam" id="PF23865">
    <property type="entry name" value="DUF7223"/>
    <property type="match status" value="1"/>
</dbReference>
<protein>
    <submittedName>
        <fullName evidence="4">Uncharacterized protein</fullName>
    </submittedName>
</protein>
<proteinExistence type="predicted"/>
<dbReference type="AlphaFoldDB" id="S8ACA3"/>
<keyword evidence="5" id="KW-1185">Reference proteome</keyword>
<dbReference type="InterPro" id="IPR054293">
    <property type="entry name" value="DUF7029"/>
</dbReference>
<gene>
    <name evidence="4" type="ORF">H072_5577</name>
</gene>
<dbReference type="STRING" id="1284197.S8ACA3"/>
<sequence length="638" mass="68945">MWSKSLLLSVIVAYGLIQSTVAGPLLQGGVAPGNGVRTGTVPASGPAKAAPAKTAAGPSIKLSDGTVIPAGYKVLKPIPKKKKTGVAKRAEAIKQALGSKRLDLNYGIPGDKFSKGGNVDIKIVSKDHPLVELEEFRPYLKDIQQGPKFAWIGVEFKTEADMKAAKQIWAWEDGKQGDYFFMILLYPDPNNMDIVHQDPFMVHRITPKPGKPLSMKLEIKKVKWEAVGDIDIRIGATVPQKAIDATNGGQKALPASGKAATPGQSGKKVARALIDKDLEWPFPMDSERFVPKEFNIFKKEKANITPLGIKGEFSIDCVECHTKGELLISAHIHKPWLVGTSVARVEITTRGVKATVAVESSLNLETTAQPWRKTILTIPFTPITILGFVSFGPQFDLEVYKEFKATGKFLVGAKVEATIPDDTLSLDLLNIGESVPPASNWKPEINWDVYADAKVEIKGVAGILASIGVKAQALGTSLGADVTVWVPRLEYGVKAIASTQFTEFCPVKKVPTLGNQKPLRMRNVVARATPTKDEKPTKAMKFGVSASASVGLKMEFHALKGTGLLSWVDVGHYEPESLVKMWPITNLCYEKDVTADQVFGKIKKLVAPNEIKANDKVANGQALPVISSNQDGAHGSGH</sequence>
<feature type="chain" id="PRO_5004547869" evidence="1">
    <location>
        <begin position="23"/>
        <end position="638"/>
    </location>
</feature>
<reference evidence="5" key="2">
    <citation type="submission" date="2013-04" db="EMBL/GenBank/DDBJ databases">
        <title>Genomic mechanisms accounting for the adaptation to parasitism in nematode-trapping fungi.</title>
        <authorList>
            <person name="Ahren D.G."/>
        </authorList>
    </citation>
    <scope>NUCLEOTIDE SEQUENCE [LARGE SCALE GENOMIC DNA]</scope>
    <source>
        <strain evidence="5">CBS 200.50</strain>
    </source>
</reference>